<evidence type="ECO:0008006" key="8">
    <source>
        <dbReference type="Google" id="ProtNLM"/>
    </source>
</evidence>
<evidence type="ECO:0000256" key="1">
    <source>
        <dbReference type="ARBA" id="ARBA00008834"/>
    </source>
</evidence>
<keyword evidence="5" id="KW-0732">Signal</keyword>
<dbReference type="InterPro" id="IPR012334">
    <property type="entry name" value="Pectin_lyas_fold"/>
</dbReference>
<dbReference type="InterPro" id="IPR011050">
    <property type="entry name" value="Pectin_lyase_fold/virulence"/>
</dbReference>
<evidence type="ECO:0000313" key="7">
    <source>
        <dbReference type="Proteomes" id="UP000262954"/>
    </source>
</evidence>
<organism evidence="6 7">
    <name type="scientific">Coprobacter fastidiosus</name>
    <dbReference type="NCBI Taxonomy" id="1099853"/>
    <lineage>
        <taxon>Bacteria</taxon>
        <taxon>Pseudomonadati</taxon>
        <taxon>Bacteroidota</taxon>
        <taxon>Bacteroidia</taxon>
        <taxon>Bacteroidales</taxon>
        <taxon>Barnesiellaceae</taxon>
        <taxon>Coprobacter</taxon>
    </lineage>
</organism>
<dbReference type="Proteomes" id="UP000262954">
    <property type="component" value="Unassembled WGS sequence"/>
</dbReference>
<feature type="signal peptide" evidence="5">
    <location>
        <begin position="1"/>
        <end position="19"/>
    </location>
</feature>
<evidence type="ECO:0000256" key="3">
    <source>
        <dbReference type="ARBA" id="ARBA00023295"/>
    </source>
</evidence>
<dbReference type="PANTHER" id="PTHR31339">
    <property type="entry name" value="PECTIN LYASE-RELATED"/>
    <property type="match status" value="1"/>
</dbReference>
<dbReference type="PANTHER" id="PTHR31339:SF9">
    <property type="entry name" value="PLASMIN AND FIBRONECTIN-BINDING PROTEIN A"/>
    <property type="match status" value="1"/>
</dbReference>
<reference evidence="6 7" key="1">
    <citation type="journal article" date="2018" name="Nat. Biotechnol.">
        <title>A standardized bacterial taxonomy based on genome phylogeny substantially revises the tree of life.</title>
        <authorList>
            <person name="Parks D.H."/>
            <person name="Chuvochina M."/>
            <person name="Waite D.W."/>
            <person name="Rinke C."/>
            <person name="Skarshewski A."/>
            <person name="Chaumeil P.A."/>
            <person name="Hugenholtz P."/>
        </authorList>
    </citation>
    <scope>NUCLEOTIDE SEQUENCE [LARGE SCALE GENOMIC DNA]</scope>
    <source>
        <strain evidence="6">UBA11482</strain>
    </source>
</reference>
<dbReference type="SMART" id="SM00710">
    <property type="entry name" value="PbH1"/>
    <property type="match status" value="6"/>
</dbReference>
<evidence type="ECO:0000256" key="4">
    <source>
        <dbReference type="RuleBase" id="RU361169"/>
    </source>
</evidence>
<dbReference type="InterPro" id="IPR000743">
    <property type="entry name" value="Glyco_hydro_28"/>
</dbReference>
<dbReference type="SUPFAM" id="SSF51126">
    <property type="entry name" value="Pectin lyase-like"/>
    <property type="match status" value="1"/>
</dbReference>
<dbReference type="Gene3D" id="2.160.20.10">
    <property type="entry name" value="Single-stranded right-handed beta-helix, Pectin lyase-like"/>
    <property type="match status" value="1"/>
</dbReference>
<proteinExistence type="inferred from homology"/>
<name>A0A316R1L4_9BACT</name>
<evidence type="ECO:0000313" key="6">
    <source>
        <dbReference type="EMBL" id="HBJ09998.1"/>
    </source>
</evidence>
<comment type="caution">
    <text evidence="6">The sequence shown here is derived from an EMBL/GenBank/DDBJ whole genome shotgun (WGS) entry which is preliminary data.</text>
</comment>
<dbReference type="InterPro" id="IPR051801">
    <property type="entry name" value="GH28_Enzymes"/>
</dbReference>
<dbReference type="EMBL" id="DNWC01000170">
    <property type="protein sequence ID" value="HBJ09998.1"/>
    <property type="molecule type" value="Genomic_DNA"/>
</dbReference>
<dbReference type="GO" id="GO:0004650">
    <property type="term" value="F:polygalacturonase activity"/>
    <property type="evidence" value="ECO:0007669"/>
    <property type="project" value="InterPro"/>
</dbReference>
<accession>A0A316R1L4</accession>
<dbReference type="AlphaFoldDB" id="A0A316R1L4"/>
<gene>
    <name evidence="6" type="ORF">DDY73_13455</name>
</gene>
<protein>
    <recommendedName>
        <fullName evidence="8">Glycoside hydrolase</fullName>
    </recommendedName>
</protein>
<evidence type="ECO:0000256" key="2">
    <source>
        <dbReference type="ARBA" id="ARBA00022801"/>
    </source>
</evidence>
<dbReference type="InterPro" id="IPR006626">
    <property type="entry name" value="PbH1"/>
</dbReference>
<comment type="similarity">
    <text evidence="1 4">Belongs to the glycosyl hydrolase 28 family.</text>
</comment>
<feature type="chain" id="PRO_5030062731" description="Glycoside hydrolase" evidence="5">
    <location>
        <begin position="20"/>
        <end position="425"/>
    </location>
</feature>
<keyword evidence="2 4" id="KW-0378">Hydrolase</keyword>
<dbReference type="RefSeq" id="WP_022390039.1">
    <property type="nucleotide sequence ID" value="NZ_JADMPX010000022.1"/>
</dbReference>
<evidence type="ECO:0000256" key="5">
    <source>
        <dbReference type="SAM" id="SignalP"/>
    </source>
</evidence>
<dbReference type="Pfam" id="PF00295">
    <property type="entry name" value="Glyco_hydro_28"/>
    <property type="match status" value="1"/>
</dbReference>
<sequence>MKKNVFLICSLILSGIVSAQTILKPEIPETRFSVTDYGASASALDNTVAIQKTIDECSAAGGGSVIIPAGTFMCGPIVMKSNINLVLDDGCILKALPYGKGNGIVEGSYPNNGKPDRYAHLISGKRVQNIKVSGKGVIEGDGSAWWTAFRANRSIKRGCLIRFDNCRNIEICGIRLQNAPNVHITLGRGSSDITVRDITIEAPDEAPNSDGIDVWAPNVLIYNCNIACGDDNIAMDSGTKNITIRKCNFGNGHGCSIGSYTAGIENVLVDSCSFKNTESAIRMKSNRSRGGGEKNIIYSNITINNVRKPIFITSYYPKTPKDVTEDSAEEVTATTPSWNNIFLRNIEIYDCEYAGIIWGVPELPIRNVVFDNVKIRATKGMEINYVSNISFINGSSISVKKGDAVKVYESAPEGIDFSSGKPVSK</sequence>
<keyword evidence="3 4" id="KW-0326">Glycosidase</keyword>
<dbReference type="GO" id="GO:0005975">
    <property type="term" value="P:carbohydrate metabolic process"/>
    <property type="evidence" value="ECO:0007669"/>
    <property type="project" value="InterPro"/>
</dbReference>